<name>A0A552E3B5_MICAE</name>
<dbReference type="AlphaFoldDB" id="A0A552E3B5"/>
<dbReference type="PANTHER" id="PTHR13847">
    <property type="entry name" value="SARCOSINE DEHYDROGENASE-RELATED"/>
    <property type="match status" value="1"/>
</dbReference>
<sequence>MQASQSFWLTDIPDQDFQTTPELPSQSDVVVIGGGIAGVSAAYWLSKDGIRVTLLERRGICGGATGRNGGHLNPRTTSDFSLAVKNYGAETALAILKYARKNTEALKAFVRDYSVECDLSFSGLVWLALDNQELNRVLETGSALAKYGAIGEYWDASKCAERTRSQSFLGGIFYPDAGQLWPAKLVIQMALVAVRQGANLQTRTEVYQVQNQGNSLIVRTERGEIQAQHVVYGTNGWTGHLLPFLKDIIIPVRGQALITEPAPFMWEFSGSTNFGYEYFLQRSDRRIVLGGMRWLTPNLEVGIDDDGVINAAVSQGLRAFLPRHFPELSSLGIEKQWTGILGFSKDNLPLIGPVPHRPGEYIAAGFSGRGMPLTFLAGRDLADRIAGRSSSGFEKAFAPLRFFS</sequence>
<dbReference type="GO" id="GO:0005737">
    <property type="term" value="C:cytoplasm"/>
    <property type="evidence" value="ECO:0007669"/>
    <property type="project" value="TreeGrafter"/>
</dbReference>
<organism evidence="2 3">
    <name type="scientific">Microcystis aeruginosa Ma_SC_T_19800800_S464</name>
    <dbReference type="NCBI Taxonomy" id="2486257"/>
    <lineage>
        <taxon>Bacteria</taxon>
        <taxon>Bacillati</taxon>
        <taxon>Cyanobacteriota</taxon>
        <taxon>Cyanophyceae</taxon>
        <taxon>Oscillatoriophycideae</taxon>
        <taxon>Chroococcales</taxon>
        <taxon>Microcystaceae</taxon>
        <taxon>Microcystis</taxon>
    </lineage>
</organism>
<dbReference type="Pfam" id="PF01266">
    <property type="entry name" value="DAO"/>
    <property type="match status" value="1"/>
</dbReference>
<dbReference type="SUPFAM" id="SSF51905">
    <property type="entry name" value="FAD/NAD(P)-binding domain"/>
    <property type="match status" value="1"/>
</dbReference>
<accession>A0A552E3B5</accession>
<dbReference type="SUPFAM" id="SSF54373">
    <property type="entry name" value="FAD-linked reductases, C-terminal domain"/>
    <property type="match status" value="1"/>
</dbReference>
<dbReference type="InterPro" id="IPR036188">
    <property type="entry name" value="FAD/NAD-bd_sf"/>
</dbReference>
<evidence type="ECO:0000313" key="2">
    <source>
        <dbReference type="EMBL" id="TRU28977.1"/>
    </source>
</evidence>
<dbReference type="Gene3D" id="3.50.50.60">
    <property type="entry name" value="FAD/NAD(P)-binding domain"/>
    <property type="match status" value="1"/>
</dbReference>
<dbReference type="Proteomes" id="UP000319313">
    <property type="component" value="Unassembled WGS sequence"/>
</dbReference>
<dbReference type="InterPro" id="IPR006076">
    <property type="entry name" value="FAD-dep_OxRdtase"/>
</dbReference>
<dbReference type="EMBL" id="SFBL01000027">
    <property type="protein sequence ID" value="TRU28977.1"/>
    <property type="molecule type" value="Genomic_DNA"/>
</dbReference>
<proteinExistence type="predicted"/>
<evidence type="ECO:0000259" key="1">
    <source>
        <dbReference type="Pfam" id="PF01266"/>
    </source>
</evidence>
<gene>
    <name evidence="2" type="ORF">EWV81_03575</name>
</gene>
<dbReference type="Gene3D" id="3.30.9.10">
    <property type="entry name" value="D-Amino Acid Oxidase, subunit A, domain 2"/>
    <property type="match status" value="1"/>
</dbReference>
<reference evidence="2 3" key="1">
    <citation type="submission" date="2019-01" db="EMBL/GenBank/DDBJ databases">
        <title>Coherence of Microcystis species and biogeography revealed through population genomics.</title>
        <authorList>
            <person name="Perez-Carrascal O.M."/>
            <person name="Terrat Y."/>
            <person name="Giani A."/>
            <person name="Fortin N."/>
            <person name="Tromas N."/>
            <person name="Shapiro B.J."/>
        </authorList>
    </citation>
    <scope>NUCLEOTIDE SEQUENCE [LARGE SCALE GENOMIC DNA]</scope>
    <source>
        <strain evidence="2">Ma_SC_T_19800800_S464</strain>
    </source>
</reference>
<feature type="domain" description="FAD dependent oxidoreductase" evidence="1">
    <location>
        <begin position="28"/>
        <end position="384"/>
    </location>
</feature>
<evidence type="ECO:0000313" key="3">
    <source>
        <dbReference type="Proteomes" id="UP000319313"/>
    </source>
</evidence>
<dbReference type="PANTHER" id="PTHR13847:SF260">
    <property type="entry name" value="FAD DEPENDENT OXIDOREDUCTASE DOMAIN-CONTAINING PROTEIN"/>
    <property type="match status" value="1"/>
</dbReference>
<protein>
    <submittedName>
        <fullName evidence="2">FAD-binding oxidoreductase</fullName>
    </submittedName>
</protein>
<comment type="caution">
    <text evidence="2">The sequence shown here is derived from an EMBL/GenBank/DDBJ whole genome shotgun (WGS) entry which is preliminary data.</text>
</comment>